<dbReference type="Pfam" id="PF14054">
    <property type="entry name" value="DUF4249"/>
    <property type="match status" value="1"/>
</dbReference>
<proteinExistence type="predicted"/>
<evidence type="ECO:0000313" key="1">
    <source>
        <dbReference type="EMBL" id="SDM06502.1"/>
    </source>
</evidence>
<dbReference type="Proteomes" id="UP000198901">
    <property type="component" value="Unassembled WGS sequence"/>
</dbReference>
<reference evidence="1 2" key="1">
    <citation type="submission" date="2016-10" db="EMBL/GenBank/DDBJ databases">
        <authorList>
            <person name="de Groot N.N."/>
        </authorList>
    </citation>
    <scope>NUCLEOTIDE SEQUENCE [LARGE SCALE GENOMIC DNA]</scope>
    <source>
        <strain evidence="1 2">DSM 21668</strain>
    </source>
</reference>
<protein>
    <recommendedName>
        <fullName evidence="3">DUF4249 domain-containing protein</fullName>
    </recommendedName>
</protein>
<organism evidence="1 2">
    <name type="scientific">Siphonobacter aquaeclarae</name>
    <dbReference type="NCBI Taxonomy" id="563176"/>
    <lineage>
        <taxon>Bacteria</taxon>
        <taxon>Pseudomonadati</taxon>
        <taxon>Bacteroidota</taxon>
        <taxon>Cytophagia</taxon>
        <taxon>Cytophagales</taxon>
        <taxon>Cytophagaceae</taxon>
        <taxon>Siphonobacter</taxon>
    </lineage>
</organism>
<accession>A0A1G9Q624</accession>
<keyword evidence="2" id="KW-1185">Reference proteome</keyword>
<dbReference type="PROSITE" id="PS51257">
    <property type="entry name" value="PROKAR_LIPOPROTEIN"/>
    <property type="match status" value="1"/>
</dbReference>
<evidence type="ECO:0000313" key="2">
    <source>
        <dbReference type="Proteomes" id="UP000198901"/>
    </source>
</evidence>
<name>A0A1G9Q624_9BACT</name>
<dbReference type="RefSeq" id="WP_093202369.1">
    <property type="nucleotide sequence ID" value="NZ_FNGS01000004.1"/>
</dbReference>
<gene>
    <name evidence="1" type="ORF">SAMN04488090_2483</name>
</gene>
<sequence>MKTRYILPLLLSMTSCIQELDGILIDNTPKLVVECYLNPAEPEITVTVNRNRGIQGDGSGDKSTINPVKNASVTLSYATQAVSLVNESTSNLYRIQASKFRLVPGRSYTLKVSAPGLPAIRAVCTIPRPVGSLTNKDAGVSFIAVDSSRSSYQAYRRRTLSWTKSQTTLPDYYLVGYGQGTPYAFNNGRKDTAIVVLRDTRVLSFLKDTRQAGSYTSSPLDYYIGTAKKPAEASLIRKPSMYSFVYHTDENYYRFFESIKSQREVGDNPFAEAVPVYTNIGGGLGVFGACVIQVKELR</sequence>
<dbReference type="OrthoDB" id="1115009at2"/>
<dbReference type="InterPro" id="IPR025345">
    <property type="entry name" value="DUF4249"/>
</dbReference>
<dbReference type="EMBL" id="FNGS01000004">
    <property type="protein sequence ID" value="SDM06502.1"/>
    <property type="molecule type" value="Genomic_DNA"/>
</dbReference>
<evidence type="ECO:0008006" key="3">
    <source>
        <dbReference type="Google" id="ProtNLM"/>
    </source>
</evidence>
<dbReference type="AlphaFoldDB" id="A0A1G9Q624"/>